<dbReference type="InterPro" id="IPR053279">
    <property type="entry name" value="EMC_subunit"/>
</dbReference>
<dbReference type="Proteomes" id="UP000800041">
    <property type="component" value="Unassembled WGS sequence"/>
</dbReference>
<protein>
    <recommendedName>
        <fullName evidence="9">Magnesium transporter</fullName>
    </recommendedName>
</protein>
<dbReference type="PANTHER" id="PTHR28144">
    <property type="entry name" value="ER MEMBRANE PROTEIN COMPLEX SUBUNIT 5"/>
    <property type="match status" value="1"/>
</dbReference>
<evidence type="ECO:0000313" key="7">
    <source>
        <dbReference type="EMBL" id="KAF1988417.1"/>
    </source>
</evidence>
<gene>
    <name evidence="7" type="ORF">K402DRAFT_23510</name>
</gene>
<evidence type="ECO:0000313" key="8">
    <source>
        <dbReference type="Proteomes" id="UP000800041"/>
    </source>
</evidence>
<dbReference type="InterPro" id="IPR018937">
    <property type="entry name" value="MMgT"/>
</dbReference>
<keyword evidence="3 6" id="KW-0812">Transmembrane</keyword>
<evidence type="ECO:0000256" key="2">
    <source>
        <dbReference type="ARBA" id="ARBA00006109"/>
    </source>
</evidence>
<proteinExistence type="inferred from homology"/>
<name>A0A6G1H5T7_9PEZI</name>
<keyword evidence="5 6" id="KW-0472">Membrane</keyword>
<feature type="transmembrane region" description="Helical" evidence="6">
    <location>
        <begin position="46"/>
        <end position="65"/>
    </location>
</feature>
<dbReference type="GO" id="GO:0034975">
    <property type="term" value="P:protein folding in endoplasmic reticulum"/>
    <property type="evidence" value="ECO:0007669"/>
    <property type="project" value="TreeGrafter"/>
</dbReference>
<comment type="similarity">
    <text evidence="2">Belongs to the membrane magnesium transporter (TC 1.A.67) family.</text>
</comment>
<evidence type="ECO:0000256" key="5">
    <source>
        <dbReference type="ARBA" id="ARBA00023136"/>
    </source>
</evidence>
<dbReference type="OrthoDB" id="44756at2759"/>
<keyword evidence="8" id="KW-1185">Reference proteome</keyword>
<evidence type="ECO:0008006" key="9">
    <source>
        <dbReference type="Google" id="ProtNLM"/>
    </source>
</evidence>
<dbReference type="Pfam" id="PF10270">
    <property type="entry name" value="MMgT"/>
    <property type="match status" value="1"/>
</dbReference>
<dbReference type="EMBL" id="ML977148">
    <property type="protein sequence ID" value="KAF1988417.1"/>
    <property type="molecule type" value="Genomic_DNA"/>
</dbReference>
<sequence>MGLPSTVLLVAGAAFLSHAVYSSYEHALLFSPSISSGNKHPLPLDIVLELLVSITVLCAGIVLAAPKLKPISWRVWAREKETEEKNVNIRRRKEEDAGLGAQVGNPFAGLEDGSRRGFLDVRGARKAFAEWVREGGGGGRS</sequence>
<evidence type="ECO:0000256" key="6">
    <source>
        <dbReference type="SAM" id="Phobius"/>
    </source>
</evidence>
<reference evidence="7" key="1">
    <citation type="journal article" date="2020" name="Stud. Mycol.">
        <title>101 Dothideomycetes genomes: a test case for predicting lifestyles and emergence of pathogens.</title>
        <authorList>
            <person name="Haridas S."/>
            <person name="Albert R."/>
            <person name="Binder M."/>
            <person name="Bloem J."/>
            <person name="Labutti K."/>
            <person name="Salamov A."/>
            <person name="Andreopoulos B."/>
            <person name="Baker S."/>
            <person name="Barry K."/>
            <person name="Bills G."/>
            <person name="Bluhm B."/>
            <person name="Cannon C."/>
            <person name="Castanera R."/>
            <person name="Culley D."/>
            <person name="Daum C."/>
            <person name="Ezra D."/>
            <person name="Gonzalez J."/>
            <person name="Henrissat B."/>
            <person name="Kuo A."/>
            <person name="Liang C."/>
            <person name="Lipzen A."/>
            <person name="Lutzoni F."/>
            <person name="Magnuson J."/>
            <person name="Mondo S."/>
            <person name="Nolan M."/>
            <person name="Ohm R."/>
            <person name="Pangilinan J."/>
            <person name="Park H.-J."/>
            <person name="Ramirez L."/>
            <person name="Alfaro M."/>
            <person name="Sun H."/>
            <person name="Tritt A."/>
            <person name="Yoshinaga Y."/>
            <person name="Zwiers L.-H."/>
            <person name="Turgeon B."/>
            <person name="Goodwin S."/>
            <person name="Spatafora J."/>
            <person name="Crous P."/>
            <person name="Grigoriev I."/>
        </authorList>
    </citation>
    <scope>NUCLEOTIDE SEQUENCE</scope>
    <source>
        <strain evidence="7">CBS 113979</strain>
    </source>
</reference>
<dbReference type="GO" id="GO:0072546">
    <property type="term" value="C:EMC complex"/>
    <property type="evidence" value="ECO:0007669"/>
    <property type="project" value="TreeGrafter"/>
</dbReference>
<evidence type="ECO:0000256" key="3">
    <source>
        <dbReference type="ARBA" id="ARBA00022692"/>
    </source>
</evidence>
<keyword evidence="4 6" id="KW-1133">Transmembrane helix</keyword>
<evidence type="ECO:0000256" key="4">
    <source>
        <dbReference type="ARBA" id="ARBA00022989"/>
    </source>
</evidence>
<organism evidence="7 8">
    <name type="scientific">Aulographum hederae CBS 113979</name>
    <dbReference type="NCBI Taxonomy" id="1176131"/>
    <lineage>
        <taxon>Eukaryota</taxon>
        <taxon>Fungi</taxon>
        <taxon>Dikarya</taxon>
        <taxon>Ascomycota</taxon>
        <taxon>Pezizomycotina</taxon>
        <taxon>Dothideomycetes</taxon>
        <taxon>Pleosporomycetidae</taxon>
        <taxon>Aulographales</taxon>
        <taxon>Aulographaceae</taxon>
    </lineage>
</organism>
<dbReference type="PANTHER" id="PTHR28144:SF1">
    <property type="entry name" value="ER MEMBRANE PROTEIN COMPLEX SUBUNIT 5"/>
    <property type="match status" value="1"/>
</dbReference>
<accession>A0A6G1H5T7</accession>
<dbReference type="AlphaFoldDB" id="A0A6G1H5T7"/>
<evidence type="ECO:0000256" key="1">
    <source>
        <dbReference type="ARBA" id="ARBA00004127"/>
    </source>
</evidence>
<comment type="subcellular location">
    <subcellularLocation>
        <location evidence="1">Endomembrane system</location>
        <topology evidence="1">Multi-pass membrane protein</topology>
    </subcellularLocation>
</comment>